<keyword evidence="3" id="KW-1185">Reference proteome</keyword>
<evidence type="ECO:0000313" key="4">
    <source>
        <dbReference type="RefSeq" id="XP_011376369.2"/>
    </source>
</evidence>
<reference evidence="4" key="1">
    <citation type="submission" date="2025-08" db="UniProtKB">
        <authorList>
            <consortium name="RefSeq"/>
        </authorList>
    </citation>
    <scope>IDENTIFICATION</scope>
    <source>
        <tissue evidence="4">Kidney</tissue>
    </source>
</reference>
<feature type="compositionally biased region" description="Pro residues" evidence="1">
    <location>
        <begin position="274"/>
        <end position="287"/>
    </location>
</feature>
<protein>
    <submittedName>
        <fullName evidence="4">Transmembrane protein 139</fullName>
    </submittedName>
</protein>
<keyword evidence="2" id="KW-0472">Membrane</keyword>
<dbReference type="GeneID" id="105304114"/>
<feature type="transmembrane region" description="Helical" evidence="2">
    <location>
        <begin position="83"/>
        <end position="102"/>
    </location>
</feature>
<dbReference type="PANTHER" id="PTHR36294:SF1">
    <property type="entry name" value="TRANSMEMBRANE PROTEIN 139"/>
    <property type="match status" value="1"/>
</dbReference>
<dbReference type="KEGG" id="pvp:105304114"/>
<dbReference type="CTD" id="135932"/>
<proteinExistence type="predicted"/>
<feature type="region of interest" description="Disordered" evidence="1">
    <location>
        <begin position="190"/>
        <end position="309"/>
    </location>
</feature>
<evidence type="ECO:0000313" key="3">
    <source>
        <dbReference type="Proteomes" id="UP000515202"/>
    </source>
</evidence>
<sequence>MPVNPKAPRPAQNSWAGFLATPHILIPLDNSVILERITELEKILLIIYFAHLFDSRLKNLKPQKGVLESDSAMMPLASLDTTAVYLFAGAWGGAMVPSQWWGRLEKPLLYLCCASFLLGLALLGIRPDITPAAYFFLTLGGFFLFACLLACFLEWVFRSVQTESPGSSSSARDNEAFEVPTYEEAVVLESQSHPHELDQPPPYSSVVIPPGLAEGQPNHPEGPRRAGVERRVGSEGSMTSGSPGRAPISLQLQGPRVVSTAPDLQSLGTIPKLEPLPKPEPLTPPPAYDVSFGHPDDENVFSEDNWAPP</sequence>
<dbReference type="Proteomes" id="UP000515202">
    <property type="component" value="Unplaced"/>
</dbReference>
<organism evidence="3 4">
    <name type="scientific">Pteropus vampyrus</name>
    <name type="common">Large flying fox</name>
    <dbReference type="NCBI Taxonomy" id="132908"/>
    <lineage>
        <taxon>Eukaryota</taxon>
        <taxon>Metazoa</taxon>
        <taxon>Chordata</taxon>
        <taxon>Craniata</taxon>
        <taxon>Vertebrata</taxon>
        <taxon>Euteleostomi</taxon>
        <taxon>Mammalia</taxon>
        <taxon>Eutheria</taxon>
        <taxon>Laurasiatheria</taxon>
        <taxon>Chiroptera</taxon>
        <taxon>Yinpterochiroptera</taxon>
        <taxon>Pteropodoidea</taxon>
        <taxon>Pteropodidae</taxon>
        <taxon>Pteropodinae</taxon>
        <taxon>Pteropus</taxon>
    </lineage>
</organism>
<feature type="compositionally biased region" description="Basic and acidic residues" evidence="1">
    <location>
        <begin position="221"/>
        <end position="233"/>
    </location>
</feature>
<dbReference type="AlphaFoldDB" id="A0A6P3R8Q3"/>
<feature type="transmembrane region" description="Helical" evidence="2">
    <location>
        <begin position="132"/>
        <end position="157"/>
    </location>
</feature>
<name>A0A6P3R8Q3_PTEVA</name>
<accession>A0A6P3R8Q3</accession>
<keyword evidence="2" id="KW-1133">Transmembrane helix</keyword>
<dbReference type="PANTHER" id="PTHR36294">
    <property type="entry name" value="TRANSMEMBRANE PROTEIN 139"/>
    <property type="match status" value="1"/>
</dbReference>
<evidence type="ECO:0000256" key="2">
    <source>
        <dbReference type="SAM" id="Phobius"/>
    </source>
</evidence>
<keyword evidence="2 4" id="KW-0812">Transmembrane</keyword>
<evidence type="ECO:0000256" key="1">
    <source>
        <dbReference type="SAM" id="MobiDB-lite"/>
    </source>
</evidence>
<dbReference type="InterPro" id="IPR038805">
    <property type="entry name" value="TMEM139"/>
</dbReference>
<dbReference type="OrthoDB" id="9451194at2759"/>
<feature type="transmembrane region" description="Helical" evidence="2">
    <location>
        <begin position="108"/>
        <end position="125"/>
    </location>
</feature>
<gene>
    <name evidence="4" type="primary">TMEM139</name>
</gene>
<dbReference type="RefSeq" id="XP_011376369.2">
    <property type="nucleotide sequence ID" value="XM_011378067.2"/>
</dbReference>